<protein>
    <recommendedName>
        <fullName evidence="2">histidine kinase</fullName>
        <ecNumber evidence="2">2.7.13.3</ecNumber>
    </recommendedName>
</protein>
<name>A0ABY1PFW0_9BACT</name>
<dbReference type="PANTHER" id="PTHR42878">
    <property type="entry name" value="TWO-COMPONENT HISTIDINE KINASE"/>
    <property type="match status" value="1"/>
</dbReference>
<feature type="chain" id="PRO_5047546968" description="histidine kinase" evidence="11">
    <location>
        <begin position="20"/>
        <end position="647"/>
    </location>
</feature>
<feature type="domain" description="Histidine kinase" evidence="12">
    <location>
        <begin position="423"/>
        <end position="642"/>
    </location>
</feature>
<feature type="signal peptide" evidence="11">
    <location>
        <begin position="1"/>
        <end position="19"/>
    </location>
</feature>
<dbReference type="InterPro" id="IPR005467">
    <property type="entry name" value="His_kinase_dom"/>
</dbReference>
<keyword evidence="11" id="KW-0732">Signal</keyword>
<evidence type="ECO:0000256" key="1">
    <source>
        <dbReference type="ARBA" id="ARBA00000085"/>
    </source>
</evidence>
<keyword evidence="9" id="KW-0175">Coiled coil</keyword>
<evidence type="ECO:0000256" key="11">
    <source>
        <dbReference type="SAM" id="SignalP"/>
    </source>
</evidence>
<evidence type="ECO:0000256" key="3">
    <source>
        <dbReference type="ARBA" id="ARBA00022679"/>
    </source>
</evidence>
<accession>A0ABY1PFW0</accession>
<dbReference type="RefSeq" id="WP_283414299.1">
    <property type="nucleotide sequence ID" value="NZ_FXUA01000008.1"/>
</dbReference>
<dbReference type="PROSITE" id="PS50005">
    <property type="entry name" value="TPR"/>
    <property type="match status" value="2"/>
</dbReference>
<dbReference type="SUPFAM" id="SSF47384">
    <property type="entry name" value="Homodimeric domain of signal transducing histidine kinase"/>
    <property type="match status" value="1"/>
</dbReference>
<evidence type="ECO:0000256" key="4">
    <source>
        <dbReference type="ARBA" id="ARBA00022741"/>
    </source>
</evidence>
<dbReference type="SMART" id="SM00028">
    <property type="entry name" value="TPR"/>
    <property type="match status" value="6"/>
</dbReference>
<evidence type="ECO:0000256" key="7">
    <source>
        <dbReference type="ARBA" id="ARBA00023012"/>
    </source>
</evidence>
<keyword evidence="4" id="KW-0547">Nucleotide-binding</keyword>
<dbReference type="Gene3D" id="3.30.565.10">
    <property type="entry name" value="Histidine kinase-like ATPase, C-terminal domain"/>
    <property type="match status" value="1"/>
</dbReference>
<dbReference type="InterPro" id="IPR011990">
    <property type="entry name" value="TPR-like_helical_dom_sf"/>
</dbReference>
<dbReference type="Pfam" id="PF02518">
    <property type="entry name" value="HATPase_c"/>
    <property type="match status" value="1"/>
</dbReference>
<keyword evidence="8" id="KW-0802">TPR repeat</keyword>
<evidence type="ECO:0000256" key="9">
    <source>
        <dbReference type="SAM" id="Coils"/>
    </source>
</evidence>
<evidence type="ECO:0000256" key="8">
    <source>
        <dbReference type="PROSITE-ProRule" id="PRU00339"/>
    </source>
</evidence>
<keyword evidence="5" id="KW-0418">Kinase</keyword>
<feature type="repeat" description="TPR" evidence="8">
    <location>
        <begin position="239"/>
        <end position="272"/>
    </location>
</feature>
<dbReference type="SUPFAM" id="SSF48452">
    <property type="entry name" value="TPR-like"/>
    <property type="match status" value="1"/>
</dbReference>
<evidence type="ECO:0000313" key="14">
    <source>
        <dbReference type="Proteomes" id="UP001157915"/>
    </source>
</evidence>
<keyword evidence="10" id="KW-0472">Membrane</keyword>
<dbReference type="EMBL" id="FXUA01000008">
    <property type="protein sequence ID" value="SMP32499.1"/>
    <property type="molecule type" value="Genomic_DNA"/>
</dbReference>
<evidence type="ECO:0000256" key="5">
    <source>
        <dbReference type="ARBA" id="ARBA00022777"/>
    </source>
</evidence>
<dbReference type="InterPro" id="IPR004358">
    <property type="entry name" value="Sig_transdc_His_kin-like_C"/>
</dbReference>
<keyword evidence="10" id="KW-0812">Transmembrane</keyword>
<dbReference type="Pfam" id="PF13424">
    <property type="entry name" value="TPR_12"/>
    <property type="match status" value="1"/>
</dbReference>
<proteinExistence type="predicted"/>
<dbReference type="InterPro" id="IPR019734">
    <property type="entry name" value="TPR_rpt"/>
</dbReference>
<dbReference type="SUPFAM" id="SSF55874">
    <property type="entry name" value="ATPase domain of HSP90 chaperone/DNA topoisomerase II/histidine kinase"/>
    <property type="match status" value="1"/>
</dbReference>
<keyword evidence="6" id="KW-0067">ATP-binding</keyword>
<dbReference type="PROSITE" id="PS50109">
    <property type="entry name" value="HIS_KIN"/>
    <property type="match status" value="1"/>
</dbReference>
<dbReference type="PANTHER" id="PTHR42878:SF7">
    <property type="entry name" value="SENSOR HISTIDINE KINASE GLRK"/>
    <property type="match status" value="1"/>
</dbReference>
<feature type="repeat" description="TPR" evidence="8">
    <location>
        <begin position="119"/>
        <end position="152"/>
    </location>
</feature>
<keyword evidence="3" id="KW-0808">Transferase</keyword>
<organism evidence="13 14">
    <name type="scientific">Algoriphagus winogradskyi</name>
    <dbReference type="NCBI Taxonomy" id="237017"/>
    <lineage>
        <taxon>Bacteria</taxon>
        <taxon>Pseudomonadati</taxon>
        <taxon>Bacteroidota</taxon>
        <taxon>Cytophagia</taxon>
        <taxon>Cytophagales</taxon>
        <taxon>Cyclobacteriaceae</taxon>
        <taxon>Algoriphagus</taxon>
    </lineage>
</organism>
<dbReference type="EC" id="2.7.13.3" evidence="2"/>
<dbReference type="InterPro" id="IPR036097">
    <property type="entry name" value="HisK_dim/P_sf"/>
</dbReference>
<dbReference type="Proteomes" id="UP001157915">
    <property type="component" value="Unassembled WGS sequence"/>
</dbReference>
<evidence type="ECO:0000256" key="10">
    <source>
        <dbReference type="SAM" id="Phobius"/>
    </source>
</evidence>
<dbReference type="Gene3D" id="1.25.40.10">
    <property type="entry name" value="Tetratricopeptide repeat domain"/>
    <property type="match status" value="2"/>
</dbReference>
<evidence type="ECO:0000259" key="12">
    <source>
        <dbReference type="PROSITE" id="PS50109"/>
    </source>
</evidence>
<comment type="catalytic activity">
    <reaction evidence="1">
        <text>ATP + protein L-histidine = ADP + protein N-phospho-L-histidine.</text>
        <dbReference type="EC" id="2.7.13.3"/>
    </reaction>
</comment>
<feature type="transmembrane region" description="Helical" evidence="10">
    <location>
        <begin position="357"/>
        <end position="378"/>
    </location>
</feature>
<dbReference type="Gene3D" id="1.10.287.130">
    <property type="match status" value="1"/>
</dbReference>
<evidence type="ECO:0000313" key="13">
    <source>
        <dbReference type="EMBL" id="SMP32499.1"/>
    </source>
</evidence>
<dbReference type="InterPro" id="IPR003594">
    <property type="entry name" value="HATPase_dom"/>
</dbReference>
<keyword evidence="14" id="KW-1185">Reference proteome</keyword>
<evidence type="ECO:0000256" key="2">
    <source>
        <dbReference type="ARBA" id="ARBA00012438"/>
    </source>
</evidence>
<gene>
    <name evidence="13" type="ORF">SAMN06265367_10833</name>
</gene>
<dbReference type="InterPro" id="IPR036890">
    <property type="entry name" value="HATPase_C_sf"/>
</dbReference>
<evidence type="ECO:0000256" key="6">
    <source>
        <dbReference type="ARBA" id="ARBA00022840"/>
    </source>
</evidence>
<keyword evidence="10" id="KW-1133">Transmembrane helix</keyword>
<reference evidence="13 14" key="1">
    <citation type="submission" date="2017-05" db="EMBL/GenBank/DDBJ databases">
        <authorList>
            <person name="Varghese N."/>
            <person name="Submissions S."/>
        </authorList>
    </citation>
    <scope>NUCLEOTIDE SEQUENCE [LARGE SCALE GENOMIC DNA]</scope>
    <source>
        <strain evidence="13 14">DSM 15360</strain>
    </source>
</reference>
<sequence>MKRILFFLFLLSISFNAAAQSQAIDSLKQILPTTKGEERLTILNELSFYLREIKQEEAFTYATEAEKLAKSFNNPSEEAKAKENLGWIFYRRGQWQKSFNYSKEAYKLAVDANNLAEAARVLNSMGALYYEQQNYSMAIVQFKKAYEISDTVGDLYTMIRSLNNVALNFLRINELDSALAYTNIAIEANRSAGSPYLLSFSNRVLGDVYFSRNQLDSAEKIYEKALQNGISQGIFTLQASLFYRLGDTYLLNGKYEKAREVLLRGIEVSGQNGLIDELSKSHKSLANYYRQIGDYKNAYEQQSKFITLNDSIVNKSSRDRLALMQGMFQDDLEQSELELLVAQNENQATRLALNRKIIFLVSGGSVLILALMVWLFYLNRNIKKYNTSLLLQKQQIRKQNEDLETKSIQLQEINQTKNKLFSIIGHDLRGPVGQVKSIVDSLILGHLSQEEFDELIQHLKVDVDTVYFTLNNTLKWSLAQMEGFKLQKVDFDLYQLVCDNIKLISPKLREKSLEVEFTSSFKDIQVYADRDLIEIVIRNILNNAVKYSKPGDTIQLSGEVNNGLITWYVKDQGIGMDEAQINELLSTDYVISDSKLGTKMEKGSGLGLQICKEFTRMNDGELFIISQPGEGTQVGVKLPASNVLINN</sequence>
<dbReference type="InterPro" id="IPR050351">
    <property type="entry name" value="BphY/WalK/GraS-like"/>
</dbReference>
<dbReference type="Pfam" id="PF13181">
    <property type="entry name" value="TPR_8"/>
    <property type="match status" value="2"/>
</dbReference>
<dbReference type="SMART" id="SM00387">
    <property type="entry name" value="HATPase_c"/>
    <property type="match status" value="1"/>
</dbReference>
<dbReference type="PRINTS" id="PR00344">
    <property type="entry name" value="BCTRLSENSOR"/>
</dbReference>
<comment type="caution">
    <text evidence="13">The sequence shown here is derived from an EMBL/GenBank/DDBJ whole genome shotgun (WGS) entry which is preliminary data.</text>
</comment>
<feature type="coiled-coil region" evidence="9">
    <location>
        <begin position="386"/>
        <end position="416"/>
    </location>
</feature>
<keyword evidence="7" id="KW-0902">Two-component regulatory system</keyword>